<dbReference type="InterPro" id="IPR051212">
    <property type="entry name" value="Type-I_RE_S_subunit"/>
</dbReference>
<dbReference type="RefSeq" id="WP_086857055.1">
    <property type="nucleotide sequence ID" value="NZ_JADBEG010000001.1"/>
</dbReference>
<comment type="caution">
    <text evidence="4">The sequence shown here is derived from an EMBL/GenBank/DDBJ whole genome shotgun (WGS) entry which is preliminary data.</text>
</comment>
<keyword evidence="4" id="KW-0378">Hydrolase</keyword>
<keyword evidence="3" id="KW-0175">Coiled coil</keyword>
<proteinExistence type="predicted"/>
<gene>
    <name evidence="4" type="ORF">H4696_007856</name>
</gene>
<dbReference type="PANTHER" id="PTHR43140:SF1">
    <property type="entry name" value="TYPE I RESTRICTION ENZYME ECOKI SPECIFICITY SUBUNIT"/>
    <property type="match status" value="1"/>
</dbReference>
<evidence type="ECO:0000313" key="5">
    <source>
        <dbReference type="Proteomes" id="UP000631670"/>
    </source>
</evidence>
<keyword evidence="5" id="KW-1185">Reference proteome</keyword>
<sequence>MTKTVPLRRLVDVIDCAHVTAEFVDDDRRFPVASIRECQGPYVDLSDCNYTTQEFFDHLRAGDRAPRVGDLLFIRNVSVGLVSAVGPGVPEFAIGQETVLLRRTSDVDPTFLRYALVGAEAVHAIESAMIGSTFRRINVSAIRALPVILPSPEKQRAIAGYLDRETARIDTLIEEQQRLIELLRERRNAVVDRVLSCGLDAELVQTGDPWLPVLPVGWLAVATKRLLSFGPSNGVSPEGSSVGDLRTLSLGAVRDGRVSMGPNVTKFVDRTSVPRLNDLRLRAGDVLLVRGNGNVNLVGRAGLVGSEFNNKEYIYPDLLIRLRVGASMLPEFFVWAFNSAATRAQIGTRARTAVGTYKVAASDVRAIVLPLPPLSEQARIVACLDEQTAKIDSLIAETERFIELSKERRSALITAAVTGQIDVRERA</sequence>
<keyword evidence="2" id="KW-0238">DNA-binding</keyword>
<protein>
    <submittedName>
        <fullName evidence="4">Type I restriction enzyme S subunit</fullName>
        <ecNumber evidence="4">3.1.21.3</ecNumber>
    </submittedName>
</protein>
<evidence type="ECO:0000256" key="2">
    <source>
        <dbReference type="ARBA" id="ARBA00023125"/>
    </source>
</evidence>
<dbReference type="GO" id="GO:0009035">
    <property type="term" value="F:type I site-specific deoxyribonuclease activity"/>
    <property type="evidence" value="ECO:0007669"/>
    <property type="project" value="UniProtKB-EC"/>
</dbReference>
<dbReference type="PANTHER" id="PTHR43140">
    <property type="entry name" value="TYPE-1 RESTRICTION ENZYME ECOKI SPECIFICITY PROTEIN"/>
    <property type="match status" value="1"/>
</dbReference>
<evidence type="ECO:0000313" key="4">
    <source>
        <dbReference type="EMBL" id="MBE1500756.1"/>
    </source>
</evidence>
<dbReference type="SUPFAM" id="SSF116734">
    <property type="entry name" value="DNA methylase specificity domain"/>
    <property type="match status" value="2"/>
</dbReference>
<evidence type="ECO:0000256" key="3">
    <source>
        <dbReference type="SAM" id="Coils"/>
    </source>
</evidence>
<dbReference type="EC" id="3.1.21.3" evidence="4"/>
<accession>A0ABR9IC57</accession>
<evidence type="ECO:0000256" key="1">
    <source>
        <dbReference type="ARBA" id="ARBA00022747"/>
    </source>
</evidence>
<dbReference type="EMBL" id="JADBEG010000001">
    <property type="protein sequence ID" value="MBE1500756.1"/>
    <property type="molecule type" value="Genomic_DNA"/>
</dbReference>
<reference evidence="4 5" key="1">
    <citation type="submission" date="2020-10" db="EMBL/GenBank/DDBJ databases">
        <title>Sequencing the genomes of 1000 actinobacteria strains.</title>
        <authorList>
            <person name="Klenk H.-P."/>
        </authorList>
    </citation>
    <scope>NUCLEOTIDE SEQUENCE [LARGE SCALE GENOMIC DNA]</scope>
    <source>
        <strain evidence="4 5">DSM 44653</strain>
    </source>
</reference>
<keyword evidence="1" id="KW-0680">Restriction system</keyword>
<dbReference type="Gene3D" id="3.90.220.20">
    <property type="entry name" value="DNA methylase specificity domains"/>
    <property type="match status" value="2"/>
</dbReference>
<dbReference type="InterPro" id="IPR044946">
    <property type="entry name" value="Restrct_endonuc_typeI_TRD_sf"/>
</dbReference>
<name>A0ABR9IC57_9PSEU</name>
<organism evidence="4 5">
    <name type="scientific">Amycolatopsis lexingtonensis</name>
    <dbReference type="NCBI Taxonomy" id="218822"/>
    <lineage>
        <taxon>Bacteria</taxon>
        <taxon>Bacillati</taxon>
        <taxon>Actinomycetota</taxon>
        <taxon>Actinomycetes</taxon>
        <taxon>Pseudonocardiales</taxon>
        <taxon>Pseudonocardiaceae</taxon>
        <taxon>Amycolatopsis</taxon>
    </lineage>
</organism>
<dbReference type="Proteomes" id="UP000631670">
    <property type="component" value="Unassembled WGS sequence"/>
</dbReference>
<feature type="coiled-coil region" evidence="3">
    <location>
        <begin position="162"/>
        <end position="193"/>
    </location>
</feature>